<dbReference type="EMBL" id="VUMV01000006">
    <property type="protein sequence ID" value="MST82496.1"/>
    <property type="molecule type" value="Genomic_DNA"/>
</dbReference>
<evidence type="ECO:0000313" key="1">
    <source>
        <dbReference type="EMBL" id="MST82496.1"/>
    </source>
</evidence>
<dbReference type="Proteomes" id="UP000466864">
    <property type="component" value="Unassembled WGS sequence"/>
</dbReference>
<gene>
    <name evidence="1" type="ORF">FYJ60_09230</name>
</gene>
<keyword evidence="2" id="KW-1185">Reference proteome</keyword>
<name>A0A7X2TQ58_9FIRM</name>
<dbReference type="RefSeq" id="WP_154458406.1">
    <property type="nucleotide sequence ID" value="NZ_VUMV01000006.1"/>
</dbReference>
<organism evidence="1 2">
    <name type="scientific">Bilifractor porci</name>
    <dbReference type="NCBI Taxonomy" id="2606636"/>
    <lineage>
        <taxon>Bacteria</taxon>
        <taxon>Bacillati</taxon>
        <taxon>Bacillota</taxon>
        <taxon>Clostridia</taxon>
        <taxon>Lachnospirales</taxon>
        <taxon>Lachnospiraceae</taxon>
        <taxon>Bilifractor</taxon>
    </lineage>
</organism>
<evidence type="ECO:0000313" key="2">
    <source>
        <dbReference type="Proteomes" id="UP000466864"/>
    </source>
</evidence>
<protein>
    <submittedName>
        <fullName evidence="1">Uncharacterized protein</fullName>
    </submittedName>
</protein>
<dbReference type="AlphaFoldDB" id="A0A7X2TQ58"/>
<reference evidence="1 2" key="1">
    <citation type="submission" date="2019-08" db="EMBL/GenBank/DDBJ databases">
        <title>In-depth cultivation of the pig gut microbiome towards novel bacterial diversity and tailored functional studies.</title>
        <authorList>
            <person name="Wylensek D."/>
            <person name="Hitch T.C.A."/>
            <person name="Clavel T."/>
        </authorList>
    </citation>
    <scope>NUCLEOTIDE SEQUENCE [LARGE SCALE GENOMIC DNA]</scope>
    <source>
        <strain evidence="1 2">Oil+RF-744-WCA-WT-13</strain>
    </source>
</reference>
<proteinExistence type="predicted"/>
<sequence length="214" mass="24065">MEEMSIVESHNRICEEIRRASTPEEIKAVYGNVKDFKETYGRVDTATVDSLSKRFETKLSAMLEDNDAVYQKLFEKVNAINNREYDFTADKDTSAQVQNKALQMMAKLPSVRTAANTTIISDTLSKAINSGVIGSRAVLELLKYPAYAEMVSVPLRKQAIDGSKTEEQRAYEKVKAAELRQAQKALAEVFSQGYRLRLLNKSVARANRPSVFSR</sequence>
<comment type="caution">
    <text evidence="1">The sequence shown here is derived from an EMBL/GenBank/DDBJ whole genome shotgun (WGS) entry which is preliminary data.</text>
</comment>
<accession>A0A7X2TQ58</accession>